<dbReference type="Pfam" id="PF00072">
    <property type="entry name" value="Response_reg"/>
    <property type="match status" value="1"/>
</dbReference>
<dbReference type="InterPro" id="IPR039420">
    <property type="entry name" value="WalR-like"/>
</dbReference>
<dbReference type="OrthoDB" id="9790442at2"/>
<keyword evidence="2 7" id="KW-0597">Phosphoprotein</keyword>
<feature type="domain" description="OmpR/PhoB-type" evidence="10">
    <location>
        <begin position="130"/>
        <end position="230"/>
    </location>
</feature>
<dbReference type="Gene3D" id="6.10.250.690">
    <property type="match status" value="1"/>
</dbReference>
<feature type="modified residue" description="4-aspartylphosphate" evidence="7">
    <location>
        <position position="53"/>
    </location>
</feature>
<feature type="DNA-binding region" description="OmpR/PhoB-type" evidence="8">
    <location>
        <begin position="130"/>
        <end position="230"/>
    </location>
</feature>
<reference evidence="11 12" key="1">
    <citation type="submission" date="2019-02" db="EMBL/GenBank/DDBJ databases">
        <title>Paenibacillus sp. nov., isolated from surface-sterilized tissue of Thalictrum simplex L.</title>
        <authorList>
            <person name="Tuo L."/>
        </authorList>
    </citation>
    <scope>NUCLEOTIDE SEQUENCE [LARGE SCALE GENOMIC DNA]</scope>
    <source>
        <strain evidence="11 12">N2SHLJ1</strain>
    </source>
</reference>
<comment type="subcellular location">
    <subcellularLocation>
        <location evidence="1">Cytoplasm</location>
    </subcellularLocation>
</comment>
<dbReference type="PANTHER" id="PTHR48111">
    <property type="entry name" value="REGULATOR OF RPOS"/>
    <property type="match status" value="1"/>
</dbReference>
<dbReference type="GO" id="GO:0005829">
    <property type="term" value="C:cytosol"/>
    <property type="evidence" value="ECO:0007669"/>
    <property type="project" value="TreeGrafter"/>
</dbReference>
<name>A0A4V2J4J8_9BACL</name>
<sequence length="232" mass="26379">MAATILTVDDDVPFQEMLHLFLTAEGFHVIQAFNGEQCMAQLHNNQPDLIVLDIQMPDTDGITLCRNIRSIYPLPILFLTGNKLQSDKLISLQAGGDDYLTKPFDQLELVARVKSHMRWGALLTATKQAGNKLTFPGLEIDLDRKTVIANGEPVTLLAKELHLLITLAQNPQRVYHPRQLHELIWDDLNNGYSSDLIKVHIHNLRKKLEIDPANPRYIQTVRGFGYKFDYAR</sequence>
<dbReference type="SMART" id="SM00862">
    <property type="entry name" value="Trans_reg_C"/>
    <property type="match status" value="1"/>
</dbReference>
<protein>
    <submittedName>
        <fullName evidence="11">Response regulator transcription factor</fullName>
    </submittedName>
</protein>
<evidence type="ECO:0000313" key="11">
    <source>
        <dbReference type="EMBL" id="TBL80101.1"/>
    </source>
</evidence>
<dbReference type="SUPFAM" id="SSF52172">
    <property type="entry name" value="CheY-like"/>
    <property type="match status" value="1"/>
</dbReference>
<dbReference type="PROSITE" id="PS51755">
    <property type="entry name" value="OMPR_PHOB"/>
    <property type="match status" value="1"/>
</dbReference>
<accession>A0A4V2J4J8</accession>
<proteinExistence type="predicted"/>
<evidence type="ECO:0000259" key="9">
    <source>
        <dbReference type="PROSITE" id="PS50110"/>
    </source>
</evidence>
<dbReference type="CDD" id="cd00383">
    <property type="entry name" value="trans_reg_C"/>
    <property type="match status" value="1"/>
</dbReference>
<dbReference type="CDD" id="cd17574">
    <property type="entry name" value="REC_OmpR"/>
    <property type="match status" value="1"/>
</dbReference>
<gene>
    <name evidence="11" type="ORF">EYB31_06650</name>
</gene>
<feature type="domain" description="Response regulatory" evidence="9">
    <location>
        <begin position="4"/>
        <end position="117"/>
    </location>
</feature>
<organism evidence="11 12">
    <name type="scientific">Paenibacillus thalictri</name>
    <dbReference type="NCBI Taxonomy" id="2527873"/>
    <lineage>
        <taxon>Bacteria</taxon>
        <taxon>Bacillati</taxon>
        <taxon>Bacillota</taxon>
        <taxon>Bacilli</taxon>
        <taxon>Bacillales</taxon>
        <taxon>Paenibacillaceae</taxon>
        <taxon>Paenibacillus</taxon>
    </lineage>
</organism>
<dbReference type="SMART" id="SM00448">
    <property type="entry name" value="REC"/>
    <property type="match status" value="1"/>
</dbReference>
<keyword evidence="4" id="KW-0805">Transcription regulation</keyword>
<dbReference type="PANTHER" id="PTHR48111:SF1">
    <property type="entry name" value="TWO-COMPONENT RESPONSE REGULATOR ORR33"/>
    <property type="match status" value="1"/>
</dbReference>
<evidence type="ECO:0000256" key="3">
    <source>
        <dbReference type="ARBA" id="ARBA00023012"/>
    </source>
</evidence>
<dbReference type="RefSeq" id="WP_131012517.1">
    <property type="nucleotide sequence ID" value="NZ_SIRE01000005.1"/>
</dbReference>
<dbReference type="InterPro" id="IPR011006">
    <property type="entry name" value="CheY-like_superfamily"/>
</dbReference>
<evidence type="ECO:0000259" key="10">
    <source>
        <dbReference type="PROSITE" id="PS51755"/>
    </source>
</evidence>
<dbReference type="GO" id="GO:0000156">
    <property type="term" value="F:phosphorelay response regulator activity"/>
    <property type="evidence" value="ECO:0007669"/>
    <property type="project" value="TreeGrafter"/>
</dbReference>
<dbReference type="InterPro" id="IPR001867">
    <property type="entry name" value="OmpR/PhoB-type_DNA-bd"/>
</dbReference>
<dbReference type="Pfam" id="PF00486">
    <property type="entry name" value="Trans_reg_C"/>
    <property type="match status" value="1"/>
</dbReference>
<evidence type="ECO:0000256" key="5">
    <source>
        <dbReference type="ARBA" id="ARBA00023125"/>
    </source>
</evidence>
<evidence type="ECO:0000256" key="2">
    <source>
        <dbReference type="ARBA" id="ARBA00022553"/>
    </source>
</evidence>
<dbReference type="AlphaFoldDB" id="A0A4V2J4J8"/>
<dbReference type="PROSITE" id="PS50110">
    <property type="entry name" value="RESPONSE_REGULATORY"/>
    <property type="match status" value="1"/>
</dbReference>
<keyword evidence="6" id="KW-0804">Transcription</keyword>
<keyword evidence="3" id="KW-0902">Two-component regulatory system</keyword>
<dbReference type="GO" id="GO:0006355">
    <property type="term" value="P:regulation of DNA-templated transcription"/>
    <property type="evidence" value="ECO:0007669"/>
    <property type="project" value="InterPro"/>
</dbReference>
<dbReference type="Proteomes" id="UP000293142">
    <property type="component" value="Unassembled WGS sequence"/>
</dbReference>
<keyword evidence="5 8" id="KW-0238">DNA-binding</keyword>
<evidence type="ECO:0000256" key="7">
    <source>
        <dbReference type="PROSITE-ProRule" id="PRU00169"/>
    </source>
</evidence>
<dbReference type="Gene3D" id="3.40.50.2300">
    <property type="match status" value="1"/>
</dbReference>
<evidence type="ECO:0000256" key="4">
    <source>
        <dbReference type="ARBA" id="ARBA00023015"/>
    </source>
</evidence>
<dbReference type="GO" id="GO:0000976">
    <property type="term" value="F:transcription cis-regulatory region binding"/>
    <property type="evidence" value="ECO:0007669"/>
    <property type="project" value="TreeGrafter"/>
</dbReference>
<keyword evidence="12" id="KW-1185">Reference proteome</keyword>
<comment type="caution">
    <text evidence="11">The sequence shown here is derived from an EMBL/GenBank/DDBJ whole genome shotgun (WGS) entry which is preliminary data.</text>
</comment>
<evidence type="ECO:0000256" key="8">
    <source>
        <dbReference type="PROSITE-ProRule" id="PRU01091"/>
    </source>
</evidence>
<dbReference type="GO" id="GO:0032993">
    <property type="term" value="C:protein-DNA complex"/>
    <property type="evidence" value="ECO:0007669"/>
    <property type="project" value="TreeGrafter"/>
</dbReference>
<dbReference type="InterPro" id="IPR001789">
    <property type="entry name" value="Sig_transdc_resp-reg_receiver"/>
</dbReference>
<dbReference type="EMBL" id="SIRE01000005">
    <property type="protein sequence ID" value="TBL80101.1"/>
    <property type="molecule type" value="Genomic_DNA"/>
</dbReference>
<evidence type="ECO:0000313" key="12">
    <source>
        <dbReference type="Proteomes" id="UP000293142"/>
    </source>
</evidence>
<dbReference type="InterPro" id="IPR036388">
    <property type="entry name" value="WH-like_DNA-bd_sf"/>
</dbReference>
<dbReference type="Gene3D" id="1.10.10.10">
    <property type="entry name" value="Winged helix-like DNA-binding domain superfamily/Winged helix DNA-binding domain"/>
    <property type="match status" value="1"/>
</dbReference>
<dbReference type="FunFam" id="1.10.10.10:FF:000018">
    <property type="entry name" value="DNA-binding response regulator ResD"/>
    <property type="match status" value="1"/>
</dbReference>
<evidence type="ECO:0000256" key="6">
    <source>
        <dbReference type="ARBA" id="ARBA00023163"/>
    </source>
</evidence>
<evidence type="ECO:0000256" key="1">
    <source>
        <dbReference type="ARBA" id="ARBA00004496"/>
    </source>
</evidence>